<evidence type="ECO:0000313" key="3">
    <source>
        <dbReference type="EMBL" id="SPS10188.1"/>
    </source>
</evidence>
<dbReference type="AlphaFoldDB" id="A0A2X0PU87"/>
<reference evidence="5" key="2">
    <citation type="submission" date="2018-05" db="EMBL/GenBank/DDBJ databases">
        <authorList>
            <person name="Duru I."/>
        </authorList>
    </citation>
    <scope>NUCLEOTIDE SEQUENCE [LARGE SCALE GENOMIC DNA]</scope>
</reference>
<evidence type="ECO:0000256" key="1">
    <source>
        <dbReference type="SAM" id="Phobius"/>
    </source>
</evidence>
<evidence type="ECO:0000313" key="2">
    <source>
        <dbReference type="EMBL" id="SPB22179.1"/>
    </source>
</evidence>
<keyword evidence="1" id="KW-0472">Membrane</keyword>
<feature type="transmembrane region" description="Helical" evidence="1">
    <location>
        <begin position="6"/>
        <end position="29"/>
    </location>
</feature>
<name>A0A2X0PU87_9LACT</name>
<keyword evidence="1" id="KW-0812">Transmembrane</keyword>
<keyword evidence="1" id="KW-1133">Transmembrane helix</keyword>
<protein>
    <submittedName>
        <fullName evidence="2">Uncharacterized protein</fullName>
    </submittedName>
</protein>
<sequence length="136" mass="15799">MDLMDFLNVFNNITAPLGFILTIFTFFFARSTKNKLKESKEFTSIEIHKSQYIGKLQGIKLILDKIDDRRDVIPEDIVTQTISLVVEFESKYPYLCSKNKKISSSIKGIKSLKNNAEIEFINFIEPFNRLYSIFSI</sequence>
<reference evidence="2" key="1">
    <citation type="submission" date="2018-01" db="EMBL/GenBank/DDBJ databases">
        <authorList>
            <person name="Gaut B.S."/>
            <person name="Morton B.R."/>
            <person name="Clegg M.T."/>
            <person name="Duvall M.R."/>
        </authorList>
    </citation>
    <scope>NUCLEOTIDE SEQUENCE</scope>
    <source>
        <strain evidence="2">Lactococcus lactis</strain>
    </source>
</reference>
<gene>
    <name evidence="2" type="ORF">AMHIJAGA_00105</name>
    <name evidence="4" type="ORF">FNJ53_10335</name>
</gene>
<dbReference type="EMBL" id="OGTW02000001">
    <property type="protein sequence ID" value="SPS10188.1"/>
    <property type="molecule type" value="Genomic_DNA"/>
</dbReference>
<organism evidence="2">
    <name type="scientific">Lactococcus lactis</name>
    <dbReference type="NCBI Taxonomy" id="1358"/>
    <lineage>
        <taxon>Bacteria</taxon>
        <taxon>Bacillati</taxon>
        <taxon>Bacillota</taxon>
        <taxon>Bacilli</taxon>
        <taxon>Lactobacillales</taxon>
        <taxon>Streptococcaceae</taxon>
        <taxon>Lactococcus</taxon>
    </lineage>
</organism>
<evidence type="ECO:0000313" key="6">
    <source>
        <dbReference type="Proteomes" id="UP000317167"/>
    </source>
</evidence>
<reference evidence="3" key="3">
    <citation type="submission" date="2018-05" db="EMBL/GenBank/DDBJ databases">
        <authorList>
            <person name="Lanie J.A."/>
            <person name="Ng W.-L."/>
            <person name="Kazmierczak K.M."/>
            <person name="Andrzejewski T.M."/>
            <person name="Davidsen T.M."/>
            <person name="Wayne K.J."/>
            <person name="Tettelin H."/>
            <person name="Glass J.I."/>
            <person name="Rusch D."/>
            <person name="Podicherti R."/>
            <person name="Tsui H.-C.T."/>
            <person name="Winkler M.E."/>
        </authorList>
    </citation>
    <scope>NUCLEOTIDE SEQUENCE</scope>
    <source>
        <strain evidence="3">Lactococcus lactis</strain>
    </source>
</reference>
<dbReference type="Proteomes" id="UP000279235">
    <property type="component" value="Unassembled WGS sequence"/>
</dbReference>
<reference evidence="4 6" key="4">
    <citation type="submission" date="2019-07" db="EMBL/GenBank/DDBJ databases">
        <title>Draft genome of 7 Lactococcus lactis strains isolated from an artisanal cheese production.</title>
        <authorList>
            <person name="Biolcati F."/>
            <person name="Bottero M.T."/>
            <person name="Dalmasso A."/>
            <person name="Mcauliffe O."/>
        </authorList>
    </citation>
    <scope>NUCLEOTIDE SEQUENCE [LARGE SCALE GENOMIC DNA]</scope>
    <source>
        <strain evidence="4 6">MRS45.2</strain>
    </source>
</reference>
<dbReference type="EMBL" id="OGTW01000001">
    <property type="protein sequence ID" value="SPB22179.1"/>
    <property type="molecule type" value="Genomic_DNA"/>
</dbReference>
<proteinExistence type="predicted"/>
<dbReference type="RefSeq" id="WP_031560882.1">
    <property type="nucleotide sequence ID" value="NZ_CP125770.1"/>
</dbReference>
<evidence type="ECO:0000313" key="4">
    <source>
        <dbReference type="EMBL" id="TRW72703.1"/>
    </source>
</evidence>
<dbReference type="EMBL" id="VJWV01000010">
    <property type="protein sequence ID" value="TRW72703.1"/>
    <property type="molecule type" value="Genomic_DNA"/>
</dbReference>
<accession>A0A2X0PU87</accession>
<evidence type="ECO:0000313" key="5">
    <source>
        <dbReference type="Proteomes" id="UP000279235"/>
    </source>
</evidence>
<dbReference type="Proteomes" id="UP000317167">
    <property type="component" value="Unassembled WGS sequence"/>
</dbReference>